<comment type="caution">
    <text evidence="2">The sequence shown here is derived from an EMBL/GenBank/DDBJ whole genome shotgun (WGS) entry which is preliminary data.</text>
</comment>
<dbReference type="Proteomes" id="UP000253303">
    <property type="component" value="Unassembled WGS sequence"/>
</dbReference>
<protein>
    <submittedName>
        <fullName evidence="2">Uncharacterized protein</fullName>
    </submittedName>
</protein>
<name>A0A366LSX0_9ACTN</name>
<sequence length="182" mass="20380">MPDVRWETREENRLAAERREPNGGPWGPDTCKQGFVWREANRSDHVCVYPSSRSRAWVNSANAAFGLQDPSAPLRIGGTSAYEEYYAPEDLVTWRVSGAFSRNSKVTFSTYGYRNGGWQLETGYTVDTDANGRIANNGYIHTFRCNLESSRRAKAFLVAADHANGQVSNPGQVTDPWCIPIR</sequence>
<organism evidence="2 3">
    <name type="scientific">Spongiactinospora rosea</name>
    <dbReference type="NCBI Taxonomy" id="2248750"/>
    <lineage>
        <taxon>Bacteria</taxon>
        <taxon>Bacillati</taxon>
        <taxon>Actinomycetota</taxon>
        <taxon>Actinomycetes</taxon>
        <taxon>Streptosporangiales</taxon>
        <taxon>Streptosporangiaceae</taxon>
        <taxon>Spongiactinospora</taxon>
    </lineage>
</organism>
<feature type="region of interest" description="Disordered" evidence="1">
    <location>
        <begin position="1"/>
        <end position="27"/>
    </location>
</feature>
<proteinExistence type="predicted"/>
<dbReference type="AlphaFoldDB" id="A0A366LSX0"/>
<evidence type="ECO:0000256" key="1">
    <source>
        <dbReference type="SAM" id="MobiDB-lite"/>
    </source>
</evidence>
<accession>A0A366LSX0</accession>
<reference evidence="2 3" key="1">
    <citation type="submission" date="2018-06" db="EMBL/GenBank/DDBJ databases">
        <title>Sphaerisporangium craniellae sp. nov., isolated from a marine sponge in the South China Sea.</title>
        <authorList>
            <person name="Li L."/>
        </authorList>
    </citation>
    <scope>NUCLEOTIDE SEQUENCE [LARGE SCALE GENOMIC DNA]</scope>
    <source>
        <strain evidence="2 3">LHW63015</strain>
    </source>
</reference>
<feature type="compositionally biased region" description="Basic and acidic residues" evidence="1">
    <location>
        <begin position="1"/>
        <end position="21"/>
    </location>
</feature>
<keyword evidence="3" id="KW-1185">Reference proteome</keyword>
<evidence type="ECO:0000313" key="2">
    <source>
        <dbReference type="EMBL" id="RBQ16414.1"/>
    </source>
</evidence>
<gene>
    <name evidence="2" type="ORF">DP939_31185</name>
</gene>
<evidence type="ECO:0000313" key="3">
    <source>
        <dbReference type="Proteomes" id="UP000253303"/>
    </source>
</evidence>
<dbReference type="EMBL" id="QMEY01000017">
    <property type="protein sequence ID" value="RBQ16414.1"/>
    <property type="molecule type" value="Genomic_DNA"/>
</dbReference>